<sequence>MKFILCVLAMFVSSTLAQDLVQVVCAQDSITAKIKKQVVQTAGYTIDDIHLNGNDCVFDQEDEEFYIKVISPLGACQTHQKVNETHVVYSNTISTVTTGPNFEVVIGPRANQKVLSARIRCTYRIDLNVSTMFIPNITIVDIPIPDAFGIGEFQASMSLFTDATYSTPYTEPPTLAADETLFVGVTLLGTISEDIFLLIQDCWGTISNDPNALPRYPLVADGCAIPTAGDGGVQVTRNGDSHQGTWNSPVFKFVGGSEQYDNVWLHCDLQLCINKPCMPTCPAKRRKRRDVDGETETKKIWGPGDFTDQHIITLGPISKLTIESVPDNQIKVSYVEVDPDTYIPVKHQSNPNDRTVWNPTVIAVIAVMGSLAVICVVLAIVVIAVRSRRRSDDGITLGGIGNKGFVA</sequence>
<dbReference type="InterPro" id="IPR055355">
    <property type="entry name" value="ZP-C"/>
</dbReference>
<dbReference type="SMART" id="SM00241">
    <property type="entry name" value="ZP"/>
    <property type="match status" value="1"/>
</dbReference>
<evidence type="ECO:0000256" key="4">
    <source>
        <dbReference type="SAM" id="SignalP"/>
    </source>
</evidence>
<name>A0A6F9DV51_9ASCI</name>
<keyword evidence="2" id="KW-1015">Disulfide bond</keyword>
<dbReference type="PANTHER" id="PTHR14002">
    <property type="entry name" value="ENDOGLIN/TGF-BETA RECEPTOR TYPE III"/>
    <property type="match status" value="1"/>
</dbReference>
<evidence type="ECO:0000313" key="6">
    <source>
        <dbReference type="EMBL" id="CAB3266893.1"/>
    </source>
</evidence>
<evidence type="ECO:0000259" key="5">
    <source>
        <dbReference type="PROSITE" id="PS51034"/>
    </source>
</evidence>
<evidence type="ECO:0000256" key="1">
    <source>
        <dbReference type="ARBA" id="ARBA00022729"/>
    </source>
</evidence>
<dbReference type="PANTHER" id="PTHR14002:SF20">
    <property type="entry name" value="ZONA PELLUCIDA-LIKE DOMAIN-CONTAINING PROTEIN 1"/>
    <property type="match status" value="1"/>
</dbReference>
<dbReference type="EMBL" id="LR791031">
    <property type="protein sequence ID" value="CAB3266893.1"/>
    <property type="molecule type" value="mRNA"/>
</dbReference>
<feature type="domain" description="ZP" evidence="5">
    <location>
        <begin position="24"/>
        <end position="288"/>
    </location>
</feature>
<proteinExistence type="evidence at transcript level"/>
<feature type="transmembrane region" description="Helical" evidence="3">
    <location>
        <begin position="361"/>
        <end position="385"/>
    </location>
</feature>
<feature type="signal peptide" evidence="4">
    <location>
        <begin position="1"/>
        <end position="17"/>
    </location>
</feature>
<dbReference type="Gene3D" id="2.60.40.4100">
    <property type="entry name" value="Zona pellucida, ZP-C domain"/>
    <property type="match status" value="1"/>
</dbReference>
<dbReference type="InterPro" id="IPR042235">
    <property type="entry name" value="ZP-C_dom"/>
</dbReference>
<keyword evidence="3" id="KW-0472">Membrane</keyword>
<feature type="chain" id="PRO_5026260170" evidence="4">
    <location>
        <begin position="18"/>
        <end position="407"/>
    </location>
</feature>
<dbReference type="InterPro" id="IPR001507">
    <property type="entry name" value="ZP_dom"/>
</dbReference>
<dbReference type="Pfam" id="PF23344">
    <property type="entry name" value="ZP-N"/>
    <property type="match status" value="1"/>
</dbReference>
<evidence type="ECO:0000256" key="3">
    <source>
        <dbReference type="SAM" id="Phobius"/>
    </source>
</evidence>
<dbReference type="InterPro" id="IPR055356">
    <property type="entry name" value="ZP-N"/>
</dbReference>
<accession>A0A6F9DV51</accession>
<keyword evidence="3" id="KW-0812">Transmembrane</keyword>
<dbReference type="Gene3D" id="2.60.40.3210">
    <property type="entry name" value="Zona pellucida, ZP-N domain"/>
    <property type="match status" value="1"/>
</dbReference>
<dbReference type="PROSITE" id="PS51034">
    <property type="entry name" value="ZP_2"/>
    <property type="match status" value="1"/>
</dbReference>
<protein>
    <submittedName>
        <fullName evidence="6">Alpha-tectorin-like</fullName>
    </submittedName>
</protein>
<dbReference type="AlphaFoldDB" id="A0A6F9DV51"/>
<keyword evidence="1 4" id="KW-0732">Signal</keyword>
<keyword evidence="3" id="KW-1133">Transmembrane helix</keyword>
<evidence type="ECO:0000256" key="2">
    <source>
        <dbReference type="ARBA" id="ARBA00023157"/>
    </source>
</evidence>
<organism evidence="6">
    <name type="scientific">Phallusia mammillata</name>
    <dbReference type="NCBI Taxonomy" id="59560"/>
    <lineage>
        <taxon>Eukaryota</taxon>
        <taxon>Metazoa</taxon>
        <taxon>Chordata</taxon>
        <taxon>Tunicata</taxon>
        <taxon>Ascidiacea</taxon>
        <taxon>Phlebobranchia</taxon>
        <taxon>Ascidiidae</taxon>
        <taxon>Phallusia</taxon>
    </lineage>
</organism>
<dbReference type="Pfam" id="PF00100">
    <property type="entry name" value="Zona_pellucida"/>
    <property type="match status" value="1"/>
</dbReference>
<gene>
    <name evidence="6" type="primary">Tecta-005</name>
</gene>
<reference evidence="6" key="1">
    <citation type="submission" date="2020-04" db="EMBL/GenBank/DDBJ databases">
        <authorList>
            <person name="Neveu A P."/>
        </authorList>
    </citation>
    <scope>NUCLEOTIDE SEQUENCE</scope>
    <source>
        <tissue evidence="6">Whole embryo</tissue>
    </source>
</reference>